<evidence type="ECO:0000313" key="5">
    <source>
        <dbReference type="EMBL" id="KXZ43956.1"/>
    </source>
</evidence>
<evidence type="ECO:0000256" key="1">
    <source>
        <dbReference type="ARBA" id="ARBA00008874"/>
    </source>
</evidence>
<dbReference type="InterPro" id="IPR000719">
    <property type="entry name" value="Prot_kinase_dom"/>
</dbReference>
<keyword evidence="6" id="KW-1185">Reference proteome</keyword>
<keyword evidence="3" id="KW-0067">ATP-binding</keyword>
<comment type="similarity">
    <text evidence="1">Belongs to the protein kinase superfamily. STE Ser/Thr protein kinase family. STE20 subfamily.</text>
</comment>
<organism evidence="5 6">
    <name type="scientific">Gonium pectorale</name>
    <name type="common">Green alga</name>
    <dbReference type="NCBI Taxonomy" id="33097"/>
    <lineage>
        <taxon>Eukaryota</taxon>
        <taxon>Viridiplantae</taxon>
        <taxon>Chlorophyta</taxon>
        <taxon>core chlorophytes</taxon>
        <taxon>Chlorophyceae</taxon>
        <taxon>CS clade</taxon>
        <taxon>Chlamydomonadales</taxon>
        <taxon>Volvocaceae</taxon>
        <taxon>Gonium</taxon>
    </lineage>
</organism>
<dbReference type="PROSITE" id="PS50011">
    <property type="entry name" value="PROTEIN_KINASE_DOM"/>
    <property type="match status" value="1"/>
</dbReference>
<accession>A0A150G255</accession>
<dbReference type="InterPro" id="IPR051931">
    <property type="entry name" value="PAK3-like"/>
</dbReference>
<comment type="caution">
    <text evidence="5">The sequence shown here is derived from an EMBL/GenBank/DDBJ whole genome shotgun (WGS) entry which is preliminary data.</text>
</comment>
<name>A0A150G255_GONPE</name>
<gene>
    <name evidence="5" type="ORF">GPECTOR_76g777</name>
</gene>
<dbReference type="InterPro" id="IPR011009">
    <property type="entry name" value="Kinase-like_dom_sf"/>
</dbReference>
<proteinExistence type="inferred from homology"/>
<evidence type="ECO:0000256" key="2">
    <source>
        <dbReference type="ARBA" id="ARBA00022741"/>
    </source>
</evidence>
<protein>
    <recommendedName>
        <fullName evidence="4">Protein kinase domain-containing protein</fullName>
    </recommendedName>
</protein>
<dbReference type="AlphaFoldDB" id="A0A150G255"/>
<dbReference type="STRING" id="33097.A0A150G255"/>
<dbReference type="GO" id="GO:0005524">
    <property type="term" value="F:ATP binding"/>
    <property type="evidence" value="ECO:0007669"/>
    <property type="project" value="UniProtKB-KW"/>
</dbReference>
<dbReference type="PANTHER" id="PTHR45832">
    <property type="entry name" value="SERINE/THREONINE-PROTEIN KINASE SAMKA-RELATED-RELATED"/>
    <property type="match status" value="1"/>
</dbReference>
<dbReference type="EMBL" id="LSYV01000077">
    <property type="protein sequence ID" value="KXZ43956.1"/>
    <property type="molecule type" value="Genomic_DNA"/>
</dbReference>
<dbReference type="SMART" id="SM00220">
    <property type="entry name" value="S_TKc"/>
    <property type="match status" value="1"/>
</dbReference>
<sequence length="296" mass="32220">MSERQATKVLTDIKARLRTSTKNVVLNVRPPCKHPQGYIFDGKLGSAGQTRSSLYYVFKGAGVYCGKVYRPGEAASMTDEKTVSEEVHRDQHWPTLIKVIDAFYAGRHAVLILPLLAKSAADLLVATAAAVGDEATAYVCMGVLAAMAGLASNGWCHGDIKPANIMLTGDQKRVVLVDLGACTRVPEVLTEFTEHYALGLPNVAGLQWDLACLASTLCLLGGIMVAKPSVKAVIEDLRRWEGSLSFGGQLALHILEHLDGVNTVQQLREDVWDKVMERVRDRLGEEHAATLASWWP</sequence>
<dbReference type="Proteomes" id="UP000075714">
    <property type="component" value="Unassembled WGS sequence"/>
</dbReference>
<dbReference type="Pfam" id="PF00069">
    <property type="entry name" value="Pkinase"/>
    <property type="match status" value="1"/>
</dbReference>
<keyword evidence="2" id="KW-0547">Nucleotide-binding</keyword>
<dbReference type="PANTHER" id="PTHR45832:SF22">
    <property type="entry name" value="SERINE_THREONINE-PROTEIN KINASE SAMKA-RELATED"/>
    <property type="match status" value="1"/>
</dbReference>
<dbReference type="OrthoDB" id="555478at2759"/>
<feature type="domain" description="Protein kinase" evidence="4">
    <location>
        <begin position="33"/>
        <end position="296"/>
    </location>
</feature>
<dbReference type="Gene3D" id="1.10.510.10">
    <property type="entry name" value="Transferase(Phosphotransferase) domain 1"/>
    <property type="match status" value="1"/>
</dbReference>
<evidence type="ECO:0000256" key="3">
    <source>
        <dbReference type="ARBA" id="ARBA00022840"/>
    </source>
</evidence>
<dbReference type="GO" id="GO:0004672">
    <property type="term" value="F:protein kinase activity"/>
    <property type="evidence" value="ECO:0007669"/>
    <property type="project" value="InterPro"/>
</dbReference>
<reference evidence="6" key="1">
    <citation type="journal article" date="2016" name="Nat. Commun.">
        <title>The Gonium pectorale genome demonstrates co-option of cell cycle regulation during the evolution of multicellularity.</title>
        <authorList>
            <person name="Hanschen E.R."/>
            <person name="Marriage T.N."/>
            <person name="Ferris P.J."/>
            <person name="Hamaji T."/>
            <person name="Toyoda A."/>
            <person name="Fujiyama A."/>
            <person name="Neme R."/>
            <person name="Noguchi H."/>
            <person name="Minakuchi Y."/>
            <person name="Suzuki M."/>
            <person name="Kawai-Toyooka H."/>
            <person name="Smith D.R."/>
            <person name="Sparks H."/>
            <person name="Anderson J."/>
            <person name="Bakaric R."/>
            <person name="Luria V."/>
            <person name="Karger A."/>
            <person name="Kirschner M.W."/>
            <person name="Durand P.M."/>
            <person name="Michod R.E."/>
            <person name="Nozaki H."/>
            <person name="Olson B.J."/>
        </authorList>
    </citation>
    <scope>NUCLEOTIDE SEQUENCE [LARGE SCALE GENOMIC DNA]</scope>
    <source>
        <strain evidence="6">NIES-2863</strain>
    </source>
</reference>
<dbReference type="SUPFAM" id="SSF56112">
    <property type="entry name" value="Protein kinase-like (PK-like)"/>
    <property type="match status" value="1"/>
</dbReference>
<evidence type="ECO:0000313" key="6">
    <source>
        <dbReference type="Proteomes" id="UP000075714"/>
    </source>
</evidence>
<evidence type="ECO:0000259" key="4">
    <source>
        <dbReference type="PROSITE" id="PS50011"/>
    </source>
</evidence>